<organism evidence="1 2">
    <name type="scientific">Nonlabens agnitus</name>
    <dbReference type="NCBI Taxonomy" id="870484"/>
    <lineage>
        <taxon>Bacteria</taxon>
        <taxon>Pseudomonadati</taxon>
        <taxon>Bacteroidota</taxon>
        <taxon>Flavobacteriia</taxon>
        <taxon>Flavobacteriales</taxon>
        <taxon>Flavobacteriaceae</taxon>
        <taxon>Nonlabens</taxon>
    </lineage>
</organism>
<evidence type="ECO:0000313" key="1">
    <source>
        <dbReference type="EMBL" id="PRP65795.1"/>
    </source>
</evidence>
<dbReference type="RefSeq" id="WP_105981665.1">
    <property type="nucleotide sequence ID" value="NZ_MQUC01000003.1"/>
</dbReference>
<sequence length="381" mass="44381">MDHHQYDIAIIGLGNAGSQVLLAMLEHQGFKDHKILVLDDFQGESLDKTWSFWEKGTGKWDHLISYAWDFGSFKTDDLKLDFDLTPYRYKQLKSRDVIAFAKAKLIDHPNCTLVENRVANVIENTETATITTEAGSFEAKLVLDSRIPSAFFQDTQSIKLQQHFLGWVIKTEKEIFDPSRFLMMDYRLRDPGTTSFTYILPYSATEALVEFTYFSSEIVSNQTYEKYLKTYLSDYLNIESYEIISTEQGNIPMTTYRFEQHNTRLVHKIGTAGGWVKPSTGYSFKRTEKFVGILIDNYLKSKPLDAGMFLKKFRFYDDIMLDVLKHHNDRGHLLFQNLYKNNPIKRILSFLDEETVLAEELKIMLPLTSWPFIKGFFKKLF</sequence>
<accession>A0A2S9WQP5</accession>
<protein>
    <submittedName>
        <fullName evidence="1">Lycopene cyclase</fullName>
    </submittedName>
</protein>
<dbReference type="OrthoDB" id="24355at2"/>
<name>A0A2S9WQP5_9FLAO</name>
<dbReference type="AlphaFoldDB" id="A0A2S9WQP5"/>
<reference evidence="1 2" key="1">
    <citation type="submission" date="2016-11" db="EMBL/GenBank/DDBJ databases">
        <title>Trade-off between light-utilization and light-protection in marine flavobacteria.</title>
        <authorList>
            <person name="Kumagai Y."/>
        </authorList>
    </citation>
    <scope>NUCLEOTIDE SEQUENCE [LARGE SCALE GENOMIC DNA]</scope>
    <source>
        <strain evidence="1 2">JCM 17109</strain>
    </source>
</reference>
<dbReference type="Pfam" id="PF05834">
    <property type="entry name" value="Lycopene_cycl"/>
    <property type="match status" value="1"/>
</dbReference>
<evidence type="ECO:0000313" key="2">
    <source>
        <dbReference type="Proteomes" id="UP000239532"/>
    </source>
</evidence>
<gene>
    <name evidence="1" type="ORF">BST86_01160</name>
</gene>
<dbReference type="SUPFAM" id="SSF51905">
    <property type="entry name" value="FAD/NAD(P)-binding domain"/>
    <property type="match status" value="1"/>
</dbReference>
<comment type="caution">
    <text evidence="1">The sequence shown here is derived from an EMBL/GenBank/DDBJ whole genome shotgun (WGS) entry which is preliminary data.</text>
</comment>
<dbReference type="EMBL" id="MQUC01000003">
    <property type="protein sequence ID" value="PRP65795.1"/>
    <property type="molecule type" value="Genomic_DNA"/>
</dbReference>
<dbReference type="Proteomes" id="UP000239532">
    <property type="component" value="Unassembled WGS sequence"/>
</dbReference>
<proteinExistence type="predicted"/>
<dbReference type="InterPro" id="IPR036188">
    <property type="entry name" value="FAD/NAD-bd_sf"/>
</dbReference>
<keyword evidence="2" id="KW-1185">Reference proteome</keyword>